<dbReference type="InterPro" id="IPR000086">
    <property type="entry name" value="NUDIX_hydrolase_dom"/>
</dbReference>
<keyword evidence="1" id="KW-0378">Hydrolase</keyword>
<proteinExistence type="predicted"/>
<dbReference type="AlphaFoldDB" id="A0A2H0KCC8"/>
<protein>
    <recommendedName>
        <fullName evidence="2">Nudix hydrolase domain-containing protein</fullName>
    </recommendedName>
</protein>
<gene>
    <name evidence="3" type="ORF">COV91_01870</name>
</gene>
<evidence type="ECO:0000313" key="3">
    <source>
        <dbReference type="EMBL" id="PIQ68875.1"/>
    </source>
</evidence>
<dbReference type="Proteomes" id="UP000229342">
    <property type="component" value="Unassembled WGS sequence"/>
</dbReference>
<evidence type="ECO:0000313" key="4">
    <source>
        <dbReference type="Proteomes" id="UP000229342"/>
    </source>
</evidence>
<sequence length="100" mass="10797">MSETGKRVFTQVFGVVGAILEKEGKFLLVRENNPPHPDHGKWNQPAGWVDVGENPITAVSREVREETGFDCEAQTTASGGDSTQGSAGIFKQSVFSNSML</sequence>
<dbReference type="SUPFAM" id="SSF55811">
    <property type="entry name" value="Nudix"/>
    <property type="match status" value="1"/>
</dbReference>
<dbReference type="PROSITE" id="PS51462">
    <property type="entry name" value="NUDIX"/>
    <property type="match status" value="1"/>
</dbReference>
<organism evidence="3 4">
    <name type="scientific">Candidatus Taylorbacteria bacterium CG11_big_fil_rev_8_21_14_0_20_46_11</name>
    <dbReference type="NCBI Taxonomy" id="1975025"/>
    <lineage>
        <taxon>Bacteria</taxon>
        <taxon>Candidatus Tayloriibacteriota</taxon>
    </lineage>
</organism>
<comment type="caution">
    <text evidence="3">The sequence shown here is derived from an EMBL/GenBank/DDBJ whole genome shotgun (WGS) entry which is preliminary data.</text>
</comment>
<dbReference type="PANTHER" id="PTHR43736">
    <property type="entry name" value="ADP-RIBOSE PYROPHOSPHATASE"/>
    <property type="match status" value="1"/>
</dbReference>
<evidence type="ECO:0000256" key="1">
    <source>
        <dbReference type="ARBA" id="ARBA00022801"/>
    </source>
</evidence>
<evidence type="ECO:0000259" key="2">
    <source>
        <dbReference type="PROSITE" id="PS51462"/>
    </source>
</evidence>
<dbReference type="Pfam" id="PF00293">
    <property type="entry name" value="NUDIX"/>
    <property type="match status" value="1"/>
</dbReference>
<feature type="domain" description="Nudix hydrolase" evidence="2">
    <location>
        <begin position="10"/>
        <end position="100"/>
    </location>
</feature>
<dbReference type="InterPro" id="IPR015797">
    <property type="entry name" value="NUDIX_hydrolase-like_dom_sf"/>
</dbReference>
<dbReference type="GO" id="GO:0016787">
    <property type="term" value="F:hydrolase activity"/>
    <property type="evidence" value="ECO:0007669"/>
    <property type="project" value="UniProtKB-KW"/>
</dbReference>
<dbReference type="PANTHER" id="PTHR43736:SF1">
    <property type="entry name" value="DIHYDRONEOPTERIN TRIPHOSPHATE DIPHOSPHATASE"/>
    <property type="match status" value="1"/>
</dbReference>
<dbReference type="PROSITE" id="PS00893">
    <property type="entry name" value="NUDIX_BOX"/>
    <property type="match status" value="1"/>
</dbReference>
<dbReference type="Gene3D" id="3.90.79.10">
    <property type="entry name" value="Nucleoside Triphosphate Pyrophosphohydrolase"/>
    <property type="match status" value="1"/>
</dbReference>
<dbReference type="InterPro" id="IPR020084">
    <property type="entry name" value="NUDIX_hydrolase_CS"/>
</dbReference>
<accession>A0A2H0KCC8</accession>
<name>A0A2H0KCC8_9BACT</name>
<reference evidence="3 4" key="1">
    <citation type="submission" date="2017-09" db="EMBL/GenBank/DDBJ databases">
        <title>Depth-based differentiation of microbial function through sediment-hosted aquifers and enrichment of novel symbionts in the deep terrestrial subsurface.</title>
        <authorList>
            <person name="Probst A.J."/>
            <person name="Ladd B."/>
            <person name="Jarett J.K."/>
            <person name="Geller-Mcgrath D.E."/>
            <person name="Sieber C.M."/>
            <person name="Emerson J.B."/>
            <person name="Anantharaman K."/>
            <person name="Thomas B.C."/>
            <person name="Malmstrom R."/>
            <person name="Stieglmeier M."/>
            <person name="Klingl A."/>
            <person name="Woyke T."/>
            <person name="Ryan C.M."/>
            <person name="Banfield J.F."/>
        </authorList>
    </citation>
    <scope>NUCLEOTIDE SEQUENCE [LARGE SCALE GENOMIC DNA]</scope>
    <source>
        <strain evidence="3">CG11_big_fil_rev_8_21_14_0_20_46_11</strain>
    </source>
</reference>
<dbReference type="EMBL" id="PCVG01000021">
    <property type="protein sequence ID" value="PIQ68875.1"/>
    <property type="molecule type" value="Genomic_DNA"/>
</dbReference>